<name>A0A917WVK9_9ACTN</name>
<gene>
    <name evidence="4" type="ORF">GCM10011608_16800</name>
</gene>
<feature type="compositionally biased region" description="Low complexity" evidence="1">
    <location>
        <begin position="168"/>
        <end position="189"/>
    </location>
</feature>
<dbReference type="Pfam" id="PF01847">
    <property type="entry name" value="VHL"/>
    <property type="match status" value="1"/>
</dbReference>
<feature type="compositionally biased region" description="Basic and acidic residues" evidence="1">
    <location>
        <begin position="1"/>
        <end position="17"/>
    </location>
</feature>
<comment type="caution">
    <text evidence="4">The sequence shown here is derived from an EMBL/GenBank/DDBJ whole genome shotgun (WGS) entry which is preliminary data.</text>
</comment>
<organism evidence="4 5">
    <name type="scientific">Micromonospora sonchi</name>
    <dbReference type="NCBI Taxonomy" id="1763543"/>
    <lineage>
        <taxon>Bacteria</taxon>
        <taxon>Bacillati</taxon>
        <taxon>Actinomycetota</taxon>
        <taxon>Actinomycetes</taxon>
        <taxon>Micromonosporales</taxon>
        <taxon>Micromonosporaceae</taxon>
        <taxon>Micromonospora</taxon>
    </lineage>
</organism>
<proteinExistence type="predicted"/>
<evidence type="ECO:0000259" key="3">
    <source>
        <dbReference type="Pfam" id="PF01847"/>
    </source>
</evidence>
<keyword evidence="5" id="KW-1185">Reference proteome</keyword>
<protein>
    <recommendedName>
        <fullName evidence="3">von Hippel-Lindau disease tumour suppressor beta domain-containing protein</fullName>
    </recommendedName>
</protein>
<evidence type="ECO:0000313" key="4">
    <source>
        <dbReference type="EMBL" id="GGM32956.1"/>
    </source>
</evidence>
<feature type="transmembrane region" description="Helical" evidence="2">
    <location>
        <begin position="83"/>
        <end position="101"/>
    </location>
</feature>
<feature type="region of interest" description="Disordered" evidence="1">
    <location>
        <begin position="1"/>
        <end position="64"/>
    </location>
</feature>
<reference evidence="4" key="2">
    <citation type="submission" date="2020-09" db="EMBL/GenBank/DDBJ databases">
        <authorList>
            <person name="Sun Q."/>
            <person name="Zhou Y."/>
        </authorList>
    </citation>
    <scope>NUCLEOTIDE SEQUENCE</scope>
    <source>
        <strain evidence="4">CGMCC 4.7312</strain>
    </source>
</reference>
<dbReference type="Proteomes" id="UP000608890">
    <property type="component" value="Unassembled WGS sequence"/>
</dbReference>
<feature type="compositionally biased region" description="Low complexity" evidence="1">
    <location>
        <begin position="135"/>
        <end position="153"/>
    </location>
</feature>
<dbReference type="AlphaFoldDB" id="A0A917WVK9"/>
<feature type="region of interest" description="Disordered" evidence="1">
    <location>
        <begin position="108"/>
        <end position="217"/>
    </location>
</feature>
<dbReference type="SUPFAM" id="SSF49468">
    <property type="entry name" value="VHL"/>
    <property type="match status" value="1"/>
</dbReference>
<evidence type="ECO:0000313" key="5">
    <source>
        <dbReference type="Proteomes" id="UP000608890"/>
    </source>
</evidence>
<reference evidence="4" key="1">
    <citation type="journal article" date="2014" name="Int. J. Syst. Evol. Microbiol.">
        <title>Complete genome sequence of Corynebacterium casei LMG S-19264T (=DSM 44701T), isolated from a smear-ripened cheese.</title>
        <authorList>
            <consortium name="US DOE Joint Genome Institute (JGI-PGF)"/>
            <person name="Walter F."/>
            <person name="Albersmeier A."/>
            <person name="Kalinowski J."/>
            <person name="Ruckert C."/>
        </authorList>
    </citation>
    <scope>NUCLEOTIDE SEQUENCE</scope>
    <source>
        <strain evidence="4">CGMCC 4.7312</strain>
    </source>
</reference>
<evidence type="ECO:0000256" key="2">
    <source>
        <dbReference type="SAM" id="Phobius"/>
    </source>
</evidence>
<keyword evidence="2" id="KW-0812">Transmembrane</keyword>
<dbReference type="RefSeq" id="WP_189042224.1">
    <property type="nucleotide sequence ID" value="NZ_BMNB01000006.1"/>
</dbReference>
<dbReference type="Gene3D" id="2.60.40.780">
    <property type="entry name" value="von Hippel-Lindau disease tumour suppressor, beta domain"/>
    <property type="match status" value="1"/>
</dbReference>
<sequence>MKHSPEHEQQEPRDEPPLRIGPWLSNPRGSTTPPSRPAQRALPAAPVVRESRSSQAPPAAVRQSTVITVEPAHRGDGRTSHRLMLAGVAAAVLGLLLTVLWPTTEPPPVTGADGPAGWLGPSPVGLSPESARSLPGVAVSPSPASSVGGVSSSRPERPGHISAAARLPSPSATASRPVPAPSPSRSNSRPTPPPSRPGRPPKATPPAHLPQLSPLPGWRERHLRSVSGGAETSIEFVNLRSRPVTLYWLDHHGRRQQYAVIPPSASHHQHTYVGHPWVVTDRRGRALACFEPTRTPARAEIR</sequence>
<keyword evidence="2" id="KW-1133">Transmembrane helix</keyword>
<feature type="compositionally biased region" description="Pro residues" evidence="1">
    <location>
        <begin position="190"/>
        <end position="208"/>
    </location>
</feature>
<accession>A0A917WVK9</accession>
<feature type="domain" description="von Hippel-Lindau disease tumour suppressor beta" evidence="3">
    <location>
        <begin position="223"/>
        <end position="281"/>
    </location>
</feature>
<evidence type="ECO:0000256" key="1">
    <source>
        <dbReference type="SAM" id="MobiDB-lite"/>
    </source>
</evidence>
<dbReference type="InterPro" id="IPR024053">
    <property type="entry name" value="VHL_beta_dom"/>
</dbReference>
<dbReference type="EMBL" id="BMNB01000006">
    <property type="protein sequence ID" value="GGM32956.1"/>
    <property type="molecule type" value="Genomic_DNA"/>
</dbReference>
<dbReference type="InterPro" id="IPR037140">
    <property type="entry name" value="VHL_beta_dom_sf"/>
</dbReference>
<keyword evidence="2" id="KW-0472">Membrane</keyword>
<dbReference type="InterPro" id="IPR036208">
    <property type="entry name" value="VHL_sf"/>
</dbReference>